<evidence type="ECO:0000256" key="7">
    <source>
        <dbReference type="ARBA" id="ARBA00049244"/>
    </source>
</evidence>
<dbReference type="Gene3D" id="1.10.8.60">
    <property type="match status" value="1"/>
</dbReference>
<evidence type="ECO:0000256" key="6">
    <source>
        <dbReference type="ARBA" id="ARBA00034754"/>
    </source>
</evidence>
<protein>
    <recommendedName>
        <fullName evidence="1">DNA-directed DNA polymerase</fullName>
        <ecNumber evidence="1">2.7.7.7</ecNumber>
    </recommendedName>
</protein>
<proteinExistence type="inferred from homology"/>
<dbReference type="EMBL" id="CP042912">
    <property type="protein sequence ID" value="QEG24470.1"/>
    <property type="molecule type" value="Genomic_DNA"/>
</dbReference>
<dbReference type="PANTHER" id="PTHR34388:SF1">
    <property type="entry name" value="DNA POLYMERASE III SUBUNIT DELTA"/>
    <property type="match status" value="1"/>
</dbReference>
<evidence type="ECO:0000256" key="5">
    <source>
        <dbReference type="ARBA" id="ARBA00022932"/>
    </source>
</evidence>
<dbReference type="Proteomes" id="UP000322214">
    <property type="component" value="Chromosome"/>
</dbReference>
<dbReference type="GO" id="GO:0003887">
    <property type="term" value="F:DNA-directed DNA polymerase activity"/>
    <property type="evidence" value="ECO:0007669"/>
    <property type="project" value="UniProtKB-KW"/>
</dbReference>
<evidence type="ECO:0000313" key="8">
    <source>
        <dbReference type="EMBL" id="QEG24470.1"/>
    </source>
</evidence>
<keyword evidence="4" id="KW-0235">DNA replication</keyword>
<dbReference type="GO" id="GO:0009360">
    <property type="term" value="C:DNA polymerase III complex"/>
    <property type="evidence" value="ECO:0007669"/>
    <property type="project" value="TreeGrafter"/>
</dbReference>
<reference evidence="8 9" key="1">
    <citation type="submission" date="2019-08" db="EMBL/GenBank/DDBJ databases">
        <title>Deep-cultivation of Planctomycetes and their phenomic and genomic characterization uncovers novel biology.</title>
        <authorList>
            <person name="Wiegand S."/>
            <person name="Jogler M."/>
            <person name="Boedeker C."/>
            <person name="Pinto D."/>
            <person name="Vollmers J."/>
            <person name="Rivas-Marin E."/>
            <person name="Kohn T."/>
            <person name="Peeters S.H."/>
            <person name="Heuer A."/>
            <person name="Rast P."/>
            <person name="Oberbeckmann S."/>
            <person name="Bunk B."/>
            <person name="Jeske O."/>
            <person name="Meyerdierks A."/>
            <person name="Storesund J.E."/>
            <person name="Kallscheuer N."/>
            <person name="Luecker S."/>
            <person name="Lage O.M."/>
            <person name="Pohl T."/>
            <person name="Merkel B.J."/>
            <person name="Hornburger P."/>
            <person name="Mueller R.-W."/>
            <person name="Bruemmer F."/>
            <person name="Labrenz M."/>
            <person name="Spormann A.M."/>
            <person name="Op den Camp H."/>
            <person name="Overmann J."/>
            <person name="Amann R."/>
            <person name="Jetten M.S.M."/>
            <person name="Mascher T."/>
            <person name="Medema M.H."/>
            <person name="Devos D.P."/>
            <person name="Kaster A.-K."/>
            <person name="Ovreas L."/>
            <person name="Rohde M."/>
            <person name="Galperin M.Y."/>
            <person name="Jogler C."/>
        </authorList>
    </citation>
    <scope>NUCLEOTIDE SEQUENCE [LARGE SCALE GENOMIC DNA]</scope>
    <source>
        <strain evidence="8 9">FC18</strain>
    </source>
</reference>
<evidence type="ECO:0000313" key="9">
    <source>
        <dbReference type="Proteomes" id="UP000322214"/>
    </source>
</evidence>
<dbReference type="KEGG" id="mff:MFFC18_43900"/>
<keyword evidence="3" id="KW-0548">Nucleotidyltransferase</keyword>
<dbReference type="AlphaFoldDB" id="A0A5B9PGT5"/>
<dbReference type="Gene3D" id="1.20.272.10">
    <property type="match status" value="1"/>
</dbReference>
<dbReference type="Gene3D" id="3.40.50.300">
    <property type="entry name" value="P-loop containing nucleotide triphosphate hydrolases"/>
    <property type="match status" value="1"/>
</dbReference>
<evidence type="ECO:0000256" key="2">
    <source>
        <dbReference type="ARBA" id="ARBA00022679"/>
    </source>
</evidence>
<dbReference type="NCBIfam" id="TIGR01128">
    <property type="entry name" value="holA"/>
    <property type="match status" value="1"/>
</dbReference>
<dbReference type="RefSeq" id="WP_075083950.1">
    <property type="nucleotide sequence ID" value="NZ_CP042912.1"/>
</dbReference>
<dbReference type="SUPFAM" id="SSF52540">
    <property type="entry name" value="P-loop containing nucleoside triphosphate hydrolases"/>
    <property type="match status" value="1"/>
</dbReference>
<accession>A0A5B9PGT5</accession>
<evidence type="ECO:0000256" key="3">
    <source>
        <dbReference type="ARBA" id="ARBA00022695"/>
    </source>
</evidence>
<dbReference type="EC" id="2.7.7.7" evidence="1"/>
<keyword evidence="9" id="KW-1185">Reference proteome</keyword>
<dbReference type="STRING" id="980251.GCA_001642875_01179"/>
<dbReference type="InterPro" id="IPR005790">
    <property type="entry name" value="DNA_polIII_delta"/>
</dbReference>
<dbReference type="OrthoDB" id="269621at2"/>
<comment type="catalytic activity">
    <reaction evidence="7">
        <text>DNA(n) + a 2'-deoxyribonucleoside 5'-triphosphate = DNA(n+1) + diphosphate</text>
        <dbReference type="Rhea" id="RHEA:22508"/>
        <dbReference type="Rhea" id="RHEA-COMP:17339"/>
        <dbReference type="Rhea" id="RHEA-COMP:17340"/>
        <dbReference type="ChEBI" id="CHEBI:33019"/>
        <dbReference type="ChEBI" id="CHEBI:61560"/>
        <dbReference type="ChEBI" id="CHEBI:173112"/>
        <dbReference type="EC" id="2.7.7.7"/>
    </reaction>
</comment>
<dbReference type="SUPFAM" id="SSF48019">
    <property type="entry name" value="post-AAA+ oligomerization domain-like"/>
    <property type="match status" value="1"/>
</dbReference>
<keyword evidence="2" id="KW-0808">Transferase</keyword>
<dbReference type="InterPro" id="IPR008921">
    <property type="entry name" value="DNA_pol3_clamp-load_cplx_C"/>
</dbReference>
<evidence type="ECO:0000256" key="4">
    <source>
        <dbReference type="ARBA" id="ARBA00022705"/>
    </source>
</evidence>
<dbReference type="InterPro" id="IPR027417">
    <property type="entry name" value="P-loop_NTPase"/>
</dbReference>
<dbReference type="GO" id="GO:0006261">
    <property type="term" value="P:DNA-templated DNA replication"/>
    <property type="evidence" value="ECO:0007669"/>
    <property type="project" value="TreeGrafter"/>
</dbReference>
<dbReference type="GO" id="GO:0003677">
    <property type="term" value="F:DNA binding"/>
    <property type="evidence" value="ECO:0007669"/>
    <property type="project" value="InterPro"/>
</dbReference>
<dbReference type="PANTHER" id="PTHR34388">
    <property type="entry name" value="DNA POLYMERASE III SUBUNIT DELTA"/>
    <property type="match status" value="1"/>
</dbReference>
<evidence type="ECO:0000256" key="1">
    <source>
        <dbReference type="ARBA" id="ARBA00012417"/>
    </source>
</evidence>
<comment type="similarity">
    <text evidence="6">Belongs to the DNA polymerase HolA subunit family.</text>
</comment>
<organism evidence="8 9">
    <name type="scientific">Mariniblastus fucicola</name>
    <dbReference type="NCBI Taxonomy" id="980251"/>
    <lineage>
        <taxon>Bacteria</taxon>
        <taxon>Pseudomonadati</taxon>
        <taxon>Planctomycetota</taxon>
        <taxon>Planctomycetia</taxon>
        <taxon>Pirellulales</taxon>
        <taxon>Pirellulaceae</taxon>
        <taxon>Mariniblastus</taxon>
    </lineage>
</organism>
<keyword evidence="5" id="KW-0239">DNA-directed DNA polymerase</keyword>
<sequence length="356" mass="38982">MAKNTVHVFDFLEQDSASPTGGVCVLFGSERFLKQLAIKAISADGNEYSVTRIDGPTAQFAEVMDELATQSLFGGGAPKIVLVDDADSFVKQHRDRLESAVESGGSNLLVLVVDSWAANTRLYKLVDKKGFQIRCDAPLSGRSKNPDTKRIASWLVQRAENTHDFKLPNTGAALLIDLADCEFGRMDQELQKLALYADKNKKVTADQVAEVVGGWRTRTMWDAIGAACDGDAGEAVRLLDQLLKTGEHPLALFGQLSWSLRRYSTATEIVLRQVRQGKRPDLSSAISAAGFKPWGGEADLAQDRLKQLGRGRAAQILDWLNETDAALKRTHTSESRGRLALEKLLIKMSRELSPVG</sequence>
<name>A0A5B9PGT5_9BACT</name>
<gene>
    <name evidence="8" type="ORF">MFFC18_43900</name>
</gene>